<dbReference type="NCBIfam" id="NF033747">
    <property type="entry name" value="class_E_sortase"/>
    <property type="match status" value="1"/>
</dbReference>
<reference evidence="3" key="1">
    <citation type="submission" date="2020-05" db="EMBL/GenBank/DDBJ databases">
        <authorList>
            <person name="Chiriac C."/>
            <person name="Salcher M."/>
            <person name="Ghai R."/>
            <person name="Kavagutti S V."/>
        </authorList>
    </citation>
    <scope>NUCLEOTIDE SEQUENCE</scope>
</reference>
<dbReference type="InterPro" id="IPR023365">
    <property type="entry name" value="Sortase_dom-sf"/>
</dbReference>
<organism evidence="3">
    <name type="scientific">freshwater metagenome</name>
    <dbReference type="NCBI Taxonomy" id="449393"/>
    <lineage>
        <taxon>unclassified sequences</taxon>
        <taxon>metagenomes</taxon>
        <taxon>ecological metagenomes</taxon>
    </lineage>
</organism>
<evidence type="ECO:0000256" key="1">
    <source>
        <dbReference type="ARBA" id="ARBA00022801"/>
    </source>
</evidence>
<keyword evidence="1" id="KW-0378">Hydrolase</keyword>
<evidence type="ECO:0000256" key="2">
    <source>
        <dbReference type="SAM" id="Phobius"/>
    </source>
</evidence>
<dbReference type="Pfam" id="PF04203">
    <property type="entry name" value="Sortase"/>
    <property type="match status" value="1"/>
</dbReference>
<keyword evidence="2" id="KW-1133">Transmembrane helix</keyword>
<dbReference type="Gene3D" id="2.40.260.10">
    <property type="entry name" value="Sortase"/>
    <property type="match status" value="1"/>
</dbReference>
<feature type="transmembrane region" description="Helical" evidence="2">
    <location>
        <begin position="276"/>
        <end position="297"/>
    </location>
</feature>
<dbReference type="InterPro" id="IPR005754">
    <property type="entry name" value="Sortase"/>
</dbReference>
<feature type="transmembrane region" description="Helical" evidence="2">
    <location>
        <begin position="21"/>
        <end position="42"/>
    </location>
</feature>
<proteinExistence type="predicted"/>
<keyword evidence="2" id="KW-0812">Transmembrane</keyword>
<name>A0A6J6JVC6_9ZZZZ</name>
<dbReference type="InterPro" id="IPR053465">
    <property type="entry name" value="Sortase_Class_E"/>
</dbReference>
<gene>
    <name evidence="3" type="ORF">UFOPK2086_01029</name>
</gene>
<protein>
    <submittedName>
        <fullName evidence="3">Unannotated protein</fullName>
    </submittedName>
</protein>
<dbReference type="AlphaFoldDB" id="A0A6J6JVC6"/>
<feature type="transmembrane region" description="Helical" evidence="2">
    <location>
        <begin position="247"/>
        <end position="269"/>
    </location>
</feature>
<dbReference type="EMBL" id="CAEZVQ010000156">
    <property type="protein sequence ID" value="CAB4641451.1"/>
    <property type="molecule type" value="Genomic_DNA"/>
</dbReference>
<sequence length="305" mass="33149">MDSTDIKALKRQQRINSGLDLVGKTLISAGVLLLLFVAYQLWGTGIAERQAQNKLKSQFVTSTTIAASSTDAPTTTTLPPPPTKGDVVAQIVIDKINVDKFVVAGVGYKELEKGPGLFAGSPLPGQLGNVSLAGHRTTFGAPFGRVNELVEGDRIVLQTSRGEFVYLVTGPPTIVQATDVDVIRTVDPARAILTLVTCHPKWTSENRMIISAELVKEIVPQKPTVFVAETDEPEAVLSEGWFHDPSAWPMVILFAFLLIAIAGIARWWAGKKWRAVIVYPVAAVVFLPTLFLFFGYLTRLLPTNL</sequence>
<accession>A0A6J6JVC6</accession>
<dbReference type="CDD" id="cd05830">
    <property type="entry name" value="Sortase_E"/>
    <property type="match status" value="1"/>
</dbReference>
<evidence type="ECO:0000313" key="3">
    <source>
        <dbReference type="EMBL" id="CAB4641451.1"/>
    </source>
</evidence>
<dbReference type="NCBIfam" id="TIGR01076">
    <property type="entry name" value="sortase_fam"/>
    <property type="match status" value="1"/>
</dbReference>
<keyword evidence="2" id="KW-0472">Membrane</keyword>
<dbReference type="SUPFAM" id="SSF63817">
    <property type="entry name" value="Sortase"/>
    <property type="match status" value="1"/>
</dbReference>
<dbReference type="GO" id="GO:0016787">
    <property type="term" value="F:hydrolase activity"/>
    <property type="evidence" value="ECO:0007669"/>
    <property type="project" value="UniProtKB-KW"/>
</dbReference>
<dbReference type="InterPro" id="IPR042003">
    <property type="entry name" value="Sortase_E"/>
</dbReference>